<organism evidence="1 2">
    <name type="scientific">Stylosanthes scabra</name>
    <dbReference type="NCBI Taxonomy" id="79078"/>
    <lineage>
        <taxon>Eukaryota</taxon>
        <taxon>Viridiplantae</taxon>
        <taxon>Streptophyta</taxon>
        <taxon>Embryophyta</taxon>
        <taxon>Tracheophyta</taxon>
        <taxon>Spermatophyta</taxon>
        <taxon>Magnoliopsida</taxon>
        <taxon>eudicotyledons</taxon>
        <taxon>Gunneridae</taxon>
        <taxon>Pentapetalae</taxon>
        <taxon>rosids</taxon>
        <taxon>fabids</taxon>
        <taxon>Fabales</taxon>
        <taxon>Fabaceae</taxon>
        <taxon>Papilionoideae</taxon>
        <taxon>50 kb inversion clade</taxon>
        <taxon>dalbergioids sensu lato</taxon>
        <taxon>Dalbergieae</taxon>
        <taxon>Pterocarpus clade</taxon>
        <taxon>Stylosanthes</taxon>
    </lineage>
</organism>
<proteinExistence type="predicted"/>
<protein>
    <submittedName>
        <fullName evidence="1">Uncharacterized protein</fullName>
    </submittedName>
</protein>
<evidence type="ECO:0000313" key="2">
    <source>
        <dbReference type="Proteomes" id="UP001341840"/>
    </source>
</evidence>
<sequence length="74" mass="8223">MATTDLEGDNDDLRNPLEEVEAVNAGFIASQREALLALLNKSEVKNIHSVNQIVTSQKSQPHLGLQLQEDDWHS</sequence>
<keyword evidence="2" id="KW-1185">Reference proteome</keyword>
<name>A0ABU6W2R9_9FABA</name>
<reference evidence="1 2" key="1">
    <citation type="journal article" date="2023" name="Plants (Basel)">
        <title>Bridging the Gap: Combining Genomics and Transcriptomics Approaches to Understand Stylosanthes scabra, an Orphan Legume from the Brazilian Caatinga.</title>
        <authorList>
            <person name="Ferreira-Neto J.R.C."/>
            <person name="da Silva M.D."/>
            <person name="Binneck E."/>
            <person name="de Melo N.F."/>
            <person name="da Silva R.H."/>
            <person name="de Melo A.L.T.M."/>
            <person name="Pandolfi V."/>
            <person name="Bustamante F.O."/>
            <person name="Brasileiro-Vidal A.C."/>
            <person name="Benko-Iseppon A.M."/>
        </authorList>
    </citation>
    <scope>NUCLEOTIDE SEQUENCE [LARGE SCALE GENOMIC DNA]</scope>
    <source>
        <tissue evidence="1">Leaves</tissue>
    </source>
</reference>
<dbReference type="Proteomes" id="UP001341840">
    <property type="component" value="Unassembled WGS sequence"/>
</dbReference>
<evidence type="ECO:0000313" key="1">
    <source>
        <dbReference type="EMBL" id="MED6180172.1"/>
    </source>
</evidence>
<gene>
    <name evidence="1" type="ORF">PIB30_007678</name>
</gene>
<dbReference type="EMBL" id="JASCZI010181259">
    <property type="protein sequence ID" value="MED6180172.1"/>
    <property type="molecule type" value="Genomic_DNA"/>
</dbReference>
<accession>A0ABU6W2R9</accession>
<comment type="caution">
    <text evidence="1">The sequence shown here is derived from an EMBL/GenBank/DDBJ whole genome shotgun (WGS) entry which is preliminary data.</text>
</comment>